<sequence>MNTEGTAKRRDLPRKARGRGATAIEPPRVGRVQRELQRITLFIAHETFTQLTETTEIPNPYP</sequence>
<evidence type="ECO:0000313" key="5">
    <source>
        <dbReference type="Proteomes" id="UP000029436"/>
    </source>
</evidence>
<protein>
    <submittedName>
        <fullName evidence="2">Uncharacterized protein</fullName>
    </submittedName>
</protein>
<gene>
    <name evidence="2" type="ORF">JV38_12485</name>
    <name evidence="3" type="ORF">KU73_00105</name>
</gene>
<reference evidence="4 5" key="1">
    <citation type="submission" date="2014-08" db="EMBL/GenBank/DDBJ databases">
        <title>Genome sequences of NCPPB Pectobacterium isolates.</title>
        <authorList>
            <person name="Glover R.H."/>
            <person name="Sapp M."/>
            <person name="Elphinstone J."/>
        </authorList>
    </citation>
    <scope>NUCLEOTIDE SEQUENCE [LARGE SCALE GENOMIC DNA]</scope>
    <source>
        <strain evidence="2 4">NCPPB 3701</strain>
        <strain evidence="3 5">NCPPB3702</strain>
    </source>
</reference>
<dbReference type="EMBL" id="JQHP01000006">
    <property type="protein sequence ID" value="KFX05507.1"/>
    <property type="molecule type" value="Genomic_DNA"/>
</dbReference>
<evidence type="ECO:0000313" key="3">
    <source>
        <dbReference type="EMBL" id="KGA30360.1"/>
    </source>
</evidence>
<comment type="caution">
    <text evidence="2">The sequence shown here is derived from an EMBL/GenBank/DDBJ whole genome shotgun (WGS) entry which is preliminary data.</text>
</comment>
<keyword evidence="5" id="KW-1185">Reference proteome</keyword>
<dbReference type="Proteomes" id="UP000029436">
    <property type="component" value="Unassembled WGS sequence"/>
</dbReference>
<dbReference type="AlphaFoldDB" id="A0AAW3EGH4"/>
<feature type="region of interest" description="Disordered" evidence="1">
    <location>
        <begin position="1"/>
        <end position="27"/>
    </location>
</feature>
<organism evidence="2 4">
    <name type="scientific">Pectobacterium wasabiae</name>
    <dbReference type="NCBI Taxonomy" id="55208"/>
    <lineage>
        <taxon>Bacteria</taxon>
        <taxon>Pseudomonadati</taxon>
        <taxon>Pseudomonadota</taxon>
        <taxon>Gammaproteobacteria</taxon>
        <taxon>Enterobacterales</taxon>
        <taxon>Pectobacteriaceae</taxon>
        <taxon>Pectobacterium</taxon>
    </lineage>
</organism>
<name>A0AAW3EGH4_9GAMM</name>
<proteinExistence type="predicted"/>
<accession>A0AAW3EGH4</accession>
<feature type="compositionally biased region" description="Basic and acidic residues" evidence="1">
    <location>
        <begin position="1"/>
        <end position="14"/>
    </location>
</feature>
<evidence type="ECO:0000256" key="1">
    <source>
        <dbReference type="SAM" id="MobiDB-lite"/>
    </source>
</evidence>
<evidence type="ECO:0000313" key="4">
    <source>
        <dbReference type="Proteomes" id="UP000029257"/>
    </source>
</evidence>
<dbReference type="Proteomes" id="UP000029257">
    <property type="component" value="Unassembled WGS sequence"/>
</dbReference>
<evidence type="ECO:0000313" key="2">
    <source>
        <dbReference type="EMBL" id="KFX05507.1"/>
    </source>
</evidence>
<dbReference type="EMBL" id="JQOH01000001">
    <property type="protein sequence ID" value="KGA30360.1"/>
    <property type="molecule type" value="Genomic_DNA"/>
</dbReference>